<reference evidence="2" key="1">
    <citation type="submission" date="2022-08" db="UniProtKB">
        <authorList>
            <consortium name="EnsemblMetazoa"/>
        </authorList>
    </citation>
    <scope>IDENTIFICATION</scope>
    <source>
        <strain evidence="2">EBRO</strain>
    </source>
</reference>
<organism evidence="2">
    <name type="scientific">Anopheles atroparvus</name>
    <name type="common">European mosquito</name>
    <dbReference type="NCBI Taxonomy" id="41427"/>
    <lineage>
        <taxon>Eukaryota</taxon>
        <taxon>Metazoa</taxon>
        <taxon>Ecdysozoa</taxon>
        <taxon>Arthropoda</taxon>
        <taxon>Hexapoda</taxon>
        <taxon>Insecta</taxon>
        <taxon>Pterygota</taxon>
        <taxon>Neoptera</taxon>
        <taxon>Endopterygota</taxon>
        <taxon>Diptera</taxon>
        <taxon>Nematocera</taxon>
        <taxon>Culicoidea</taxon>
        <taxon>Culicidae</taxon>
        <taxon>Anophelinae</taxon>
        <taxon>Anopheles</taxon>
    </lineage>
</organism>
<name>A0A182J1P2_ANOAO</name>
<dbReference type="VEuPathDB" id="VectorBase:AATE009667"/>
<evidence type="ECO:0000256" key="1">
    <source>
        <dbReference type="SAM" id="MobiDB-lite"/>
    </source>
</evidence>
<feature type="compositionally biased region" description="Basic and acidic residues" evidence="1">
    <location>
        <begin position="158"/>
        <end position="182"/>
    </location>
</feature>
<dbReference type="AlphaFoldDB" id="A0A182J1P2"/>
<feature type="region of interest" description="Disordered" evidence="1">
    <location>
        <begin position="150"/>
        <end position="182"/>
    </location>
</feature>
<sequence>MDGWNVGYGRDIIPSVSGRDDIGQSSLSNIFTLELRSISWEEANYVLADEARQDSPLRLLGLDVSERPQDVLRDGRRGRQVDALRMEAVLVGGVGQHDRYAIVADPRGRPLHRLAPDAALLRLDAVAGRVLVRVGAVRFKARLVRQDVGRGVVGGGSSKHDGNDERNQANHLHCSDGKEGWH</sequence>
<accession>A0A182J1P2</accession>
<protein>
    <submittedName>
        <fullName evidence="2">Uncharacterized protein</fullName>
    </submittedName>
</protein>
<evidence type="ECO:0000313" key="2">
    <source>
        <dbReference type="EnsemblMetazoa" id="AATE009667-PA.1"/>
    </source>
</evidence>
<proteinExistence type="predicted"/>
<dbReference type="EnsemblMetazoa" id="AATE009667-RA">
    <property type="protein sequence ID" value="AATE009667-PA.1"/>
    <property type="gene ID" value="AATE009667"/>
</dbReference>